<organism evidence="1 2">
    <name type="scientific">Solanum verrucosum</name>
    <dbReference type="NCBI Taxonomy" id="315347"/>
    <lineage>
        <taxon>Eukaryota</taxon>
        <taxon>Viridiplantae</taxon>
        <taxon>Streptophyta</taxon>
        <taxon>Embryophyta</taxon>
        <taxon>Tracheophyta</taxon>
        <taxon>Spermatophyta</taxon>
        <taxon>Magnoliopsida</taxon>
        <taxon>eudicotyledons</taxon>
        <taxon>Gunneridae</taxon>
        <taxon>Pentapetalae</taxon>
        <taxon>asterids</taxon>
        <taxon>lamiids</taxon>
        <taxon>Solanales</taxon>
        <taxon>Solanaceae</taxon>
        <taxon>Solanoideae</taxon>
        <taxon>Solaneae</taxon>
        <taxon>Solanum</taxon>
    </lineage>
</organism>
<proteinExistence type="predicted"/>
<protein>
    <submittedName>
        <fullName evidence="1">Uncharacterized protein</fullName>
    </submittedName>
</protein>
<dbReference type="Proteomes" id="UP001234989">
    <property type="component" value="Chromosome 3"/>
</dbReference>
<dbReference type="InterPro" id="IPR052343">
    <property type="entry name" value="Retrotransposon-Effector_Assoc"/>
</dbReference>
<reference evidence="1" key="1">
    <citation type="submission" date="2023-08" db="EMBL/GenBank/DDBJ databases">
        <title>A de novo genome assembly of Solanum verrucosum Schlechtendal, a Mexican diploid species geographically isolated from the other diploid A-genome species in potato relatives.</title>
        <authorList>
            <person name="Hosaka K."/>
        </authorList>
    </citation>
    <scope>NUCLEOTIDE SEQUENCE</scope>
    <source>
        <tissue evidence="1">Young leaves</tissue>
    </source>
</reference>
<dbReference type="PANTHER" id="PTHR46890:SF50">
    <property type="entry name" value="RNA-DIRECTED DNA POLYMERASE, EUKARYOTA, REVERSE TRANSCRIPTASE ZINC-BINDING DOMAIN PROTEIN-RELATED"/>
    <property type="match status" value="1"/>
</dbReference>
<gene>
    <name evidence="1" type="ORF">MTR67_012405</name>
</gene>
<sequence>MRNCILKQRWRPDGNLVNCPSISEEERSQLQAKFEEQEVYKCLKLCAIDKAPGPDSYTMGFFIKCWEILKHDIMVAFHNFYKQEMFEKSFNATYIALIPKKKGAKELKDFRPISLIGSF</sequence>
<dbReference type="EMBL" id="CP133614">
    <property type="protein sequence ID" value="WMV19020.1"/>
    <property type="molecule type" value="Genomic_DNA"/>
</dbReference>
<evidence type="ECO:0000313" key="2">
    <source>
        <dbReference type="Proteomes" id="UP001234989"/>
    </source>
</evidence>
<keyword evidence="2" id="KW-1185">Reference proteome</keyword>
<dbReference type="AlphaFoldDB" id="A0AAF0QCY6"/>
<dbReference type="PANTHER" id="PTHR46890">
    <property type="entry name" value="NON-LTR RETROLELEMENT REVERSE TRANSCRIPTASE-LIKE PROTEIN-RELATED"/>
    <property type="match status" value="1"/>
</dbReference>
<accession>A0AAF0QCY6</accession>
<evidence type="ECO:0000313" key="1">
    <source>
        <dbReference type="EMBL" id="WMV19020.1"/>
    </source>
</evidence>
<name>A0AAF0QCY6_SOLVR</name>